<keyword evidence="4" id="KW-1185">Reference proteome</keyword>
<protein>
    <recommendedName>
        <fullName evidence="2">UBA domain-containing protein</fullName>
    </recommendedName>
</protein>
<evidence type="ECO:0000313" key="4">
    <source>
        <dbReference type="Proteomes" id="UP000654075"/>
    </source>
</evidence>
<dbReference type="AlphaFoldDB" id="A0A813HT86"/>
<feature type="compositionally biased region" description="Polar residues" evidence="1">
    <location>
        <begin position="74"/>
        <end position="85"/>
    </location>
</feature>
<dbReference type="EMBL" id="CAJNNV010032686">
    <property type="protein sequence ID" value="CAE8640724.1"/>
    <property type="molecule type" value="Genomic_DNA"/>
</dbReference>
<comment type="caution">
    <text evidence="3">The sequence shown here is derived from an EMBL/GenBank/DDBJ whole genome shotgun (WGS) entry which is preliminary data.</text>
</comment>
<name>A0A813HT86_POLGL</name>
<feature type="compositionally biased region" description="Low complexity" evidence="1">
    <location>
        <begin position="110"/>
        <end position="121"/>
    </location>
</feature>
<feature type="domain" description="UBA" evidence="2">
    <location>
        <begin position="151"/>
        <end position="190"/>
    </location>
</feature>
<reference evidence="3" key="1">
    <citation type="submission" date="2021-02" db="EMBL/GenBank/DDBJ databases">
        <authorList>
            <person name="Dougan E. K."/>
            <person name="Rhodes N."/>
            <person name="Thang M."/>
            <person name="Chan C."/>
        </authorList>
    </citation>
    <scope>NUCLEOTIDE SEQUENCE</scope>
</reference>
<feature type="non-terminal residue" evidence="3">
    <location>
        <position position="1"/>
    </location>
</feature>
<sequence length="194" mass="20965">EGPLESDNSELRRAMASNPSNEEDEEEAPPPALAQLSQWIEVEEQGMRTAMWGSPFGGPVDAPLEGLLDEPQMASASSDSRQPLSREQPRTAWQPAEPLMAQIPLGDQRSSGSSSAAWPSPQLQPQEVHLRGMPQEELVEDAEDAEEWAQQEQLAATLRCMGFDEEPGALKDAAQRAGGNLNVAVQNILNRGAG</sequence>
<evidence type="ECO:0000256" key="1">
    <source>
        <dbReference type="SAM" id="MobiDB-lite"/>
    </source>
</evidence>
<dbReference type="Proteomes" id="UP000654075">
    <property type="component" value="Unassembled WGS sequence"/>
</dbReference>
<evidence type="ECO:0000313" key="3">
    <source>
        <dbReference type="EMBL" id="CAE8640724.1"/>
    </source>
</evidence>
<dbReference type="InterPro" id="IPR015940">
    <property type="entry name" value="UBA"/>
</dbReference>
<organism evidence="3 4">
    <name type="scientific">Polarella glacialis</name>
    <name type="common">Dinoflagellate</name>
    <dbReference type="NCBI Taxonomy" id="89957"/>
    <lineage>
        <taxon>Eukaryota</taxon>
        <taxon>Sar</taxon>
        <taxon>Alveolata</taxon>
        <taxon>Dinophyceae</taxon>
        <taxon>Suessiales</taxon>
        <taxon>Suessiaceae</taxon>
        <taxon>Polarella</taxon>
    </lineage>
</organism>
<feature type="region of interest" description="Disordered" evidence="1">
    <location>
        <begin position="1"/>
        <end position="127"/>
    </location>
</feature>
<proteinExistence type="predicted"/>
<dbReference type="SMART" id="SM00165">
    <property type="entry name" value="UBA"/>
    <property type="match status" value="1"/>
</dbReference>
<evidence type="ECO:0000259" key="2">
    <source>
        <dbReference type="SMART" id="SM00165"/>
    </source>
</evidence>
<gene>
    <name evidence="3" type="ORF">PGLA1383_LOCUS55501</name>
</gene>
<accession>A0A813HT86</accession>